<evidence type="ECO:0000256" key="1">
    <source>
        <dbReference type="SAM" id="SignalP"/>
    </source>
</evidence>
<reference evidence="2" key="1">
    <citation type="submission" date="2024-06" db="EMBL/GenBank/DDBJ databases">
        <title>Biodegradation of dimethachlon by Arthrobacter sp. K5: mechanistic insights and ecological implications.</title>
        <authorList>
            <person name="Hu S."/>
            <person name="Lu P."/>
        </authorList>
    </citation>
    <scope>NUCLEOTIDE SEQUENCE</scope>
    <source>
        <strain evidence="2">K5</strain>
    </source>
</reference>
<evidence type="ECO:0000313" key="2">
    <source>
        <dbReference type="EMBL" id="XCH13351.1"/>
    </source>
</evidence>
<feature type="chain" id="PRO_5043683781" evidence="1">
    <location>
        <begin position="23"/>
        <end position="61"/>
    </location>
</feature>
<gene>
    <name evidence="2" type="ORF">ABRP34_10370</name>
</gene>
<keyword evidence="1" id="KW-0732">Signal</keyword>
<organism evidence="2">
    <name type="scientific">Arthrobacter sp. K5</name>
    <dbReference type="NCBI Taxonomy" id="2839623"/>
    <lineage>
        <taxon>Bacteria</taxon>
        <taxon>Bacillati</taxon>
        <taxon>Actinomycetota</taxon>
        <taxon>Actinomycetes</taxon>
        <taxon>Micrococcales</taxon>
        <taxon>Micrococcaceae</taxon>
        <taxon>Arthrobacter</taxon>
    </lineage>
</organism>
<dbReference type="AlphaFoldDB" id="A0AAU8EX73"/>
<protein>
    <submittedName>
        <fullName evidence="2">Uncharacterized protein</fullName>
    </submittedName>
</protein>
<name>A0AAU8EX73_9MICC</name>
<proteinExistence type="predicted"/>
<dbReference type="RefSeq" id="WP_353713157.1">
    <property type="nucleotide sequence ID" value="NZ_CP159279.1"/>
</dbReference>
<feature type="signal peptide" evidence="1">
    <location>
        <begin position="1"/>
        <end position="22"/>
    </location>
</feature>
<sequence length="61" mass="6360">MKLLLLCIPVVTFAALNVWSQAVTEPPAVQGPGVVVIELPTSAKAVFLKEDANIQGGSDGR</sequence>
<dbReference type="EMBL" id="CP159279">
    <property type="protein sequence ID" value="XCH13351.1"/>
    <property type="molecule type" value="Genomic_DNA"/>
</dbReference>
<accession>A0AAU8EX73</accession>